<protein>
    <submittedName>
        <fullName evidence="12">UDP-N-acetylglucosamine--N-acetylmuramyl-(Pentapeptide) pyrophosphoryl-undecaprenol N-acetylglucosamine transferase</fullName>
        <ecNumber evidence="12">2.4.1.227</ecNumber>
    </submittedName>
</protein>
<evidence type="ECO:0000256" key="9">
    <source>
        <dbReference type="ARBA" id="ARBA00023316"/>
    </source>
</evidence>
<evidence type="ECO:0000256" key="1">
    <source>
        <dbReference type="ARBA" id="ARBA00022475"/>
    </source>
</evidence>
<dbReference type="Pfam" id="PF03033">
    <property type="entry name" value="Glyco_transf_28"/>
    <property type="match status" value="1"/>
</dbReference>
<reference evidence="12" key="1">
    <citation type="submission" date="2018-06" db="EMBL/GenBank/DDBJ databases">
        <authorList>
            <person name="Zhirakovskaya E."/>
        </authorList>
    </citation>
    <scope>NUCLEOTIDE SEQUENCE</scope>
</reference>
<dbReference type="NCBIfam" id="TIGR01133">
    <property type="entry name" value="murG"/>
    <property type="match status" value="1"/>
</dbReference>
<dbReference type="GO" id="GO:0051301">
    <property type="term" value="P:cell division"/>
    <property type="evidence" value="ECO:0007669"/>
    <property type="project" value="UniProtKB-KW"/>
</dbReference>
<dbReference type="InterPro" id="IPR007235">
    <property type="entry name" value="Glyco_trans_28_C"/>
</dbReference>
<keyword evidence="4 12" id="KW-0808">Transferase</keyword>
<dbReference type="GO" id="GO:0050511">
    <property type="term" value="F:undecaprenyldiphospho-muramoylpentapeptide beta-N-acetylglucosaminyltransferase activity"/>
    <property type="evidence" value="ECO:0007669"/>
    <property type="project" value="InterPro"/>
</dbReference>
<dbReference type="EMBL" id="UOFD01000032">
    <property type="protein sequence ID" value="VAW51600.1"/>
    <property type="molecule type" value="Genomic_DNA"/>
</dbReference>
<dbReference type="HAMAP" id="MF_00033">
    <property type="entry name" value="MurG"/>
    <property type="match status" value="1"/>
</dbReference>
<keyword evidence="8" id="KW-0131">Cell cycle</keyword>
<feature type="domain" description="Glycosyl transferase family 28 C-terminal" evidence="11">
    <location>
        <begin position="193"/>
        <end position="356"/>
    </location>
</feature>
<dbReference type="GO" id="GO:0071555">
    <property type="term" value="P:cell wall organization"/>
    <property type="evidence" value="ECO:0007669"/>
    <property type="project" value="UniProtKB-KW"/>
</dbReference>
<evidence type="ECO:0000256" key="3">
    <source>
        <dbReference type="ARBA" id="ARBA00022676"/>
    </source>
</evidence>
<dbReference type="PANTHER" id="PTHR21015">
    <property type="entry name" value="UDP-N-ACETYLGLUCOSAMINE--N-ACETYLMURAMYL-(PENTAPEPTIDE) PYROPHOSPHORYL-UNDECAPRENOL N-ACETYLGLUCOSAMINE TRANSFERASE 1"/>
    <property type="match status" value="1"/>
</dbReference>
<dbReference type="InterPro" id="IPR006009">
    <property type="entry name" value="GlcNAc_MurG"/>
</dbReference>
<dbReference type="CDD" id="cd03785">
    <property type="entry name" value="GT28_MurG"/>
    <property type="match status" value="1"/>
</dbReference>
<organism evidence="12">
    <name type="scientific">hydrothermal vent metagenome</name>
    <dbReference type="NCBI Taxonomy" id="652676"/>
    <lineage>
        <taxon>unclassified sequences</taxon>
        <taxon>metagenomes</taxon>
        <taxon>ecological metagenomes</taxon>
    </lineage>
</organism>
<keyword evidence="6" id="KW-0573">Peptidoglycan synthesis</keyword>
<evidence type="ECO:0000256" key="7">
    <source>
        <dbReference type="ARBA" id="ARBA00023136"/>
    </source>
</evidence>
<accession>A0A3B0WGK7</accession>
<dbReference type="SUPFAM" id="SSF53756">
    <property type="entry name" value="UDP-Glycosyltransferase/glycogen phosphorylase"/>
    <property type="match status" value="1"/>
</dbReference>
<evidence type="ECO:0000256" key="6">
    <source>
        <dbReference type="ARBA" id="ARBA00022984"/>
    </source>
</evidence>
<gene>
    <name evidence="12" type="ORF">MNBD_GAMMA06-338</name>
</gene>
<keyword evidence="3 12" id="KW-0328">Glycosyltransferase</keyword>
<dbReference type="Gene3D" id="3.40.50.2000">
    <property type="entry name" value="Glycogen Phosphorylase B"/>
    <property type="match status" value="2"/>
</dbReference>
<dbReference type="GO" id="GO:0008360">
    <property type="term" value="P:regulation of cell shape"/>
    <property type="evidence" value="ECO:0007669"/>
    <property type="project" value="UniProtKB-KW"/>
</dbReference>
<dbReference type="InterPro" id="IPR004276">
    <property type="entry name" value="GlycoTrans_28_N"/>
</dbReference>
<evidence type="ECO:0000259" key="11">
    <source>
        <dbReference type="Pfam" id="PF04101"/>
    </source>
</evidence>
<keyword evidence="9" id="KW-0961">Cell wall biogenesis/degradation</keyword>
<proteinExistence type="inferred from homology"/>
<evidence type="ECO:0000259" key="10">
    <source>
        <dbReference type="Pfam" id="PF03033"/>
    </source>
</evidence>
<dbReference type="Pfam" id="PF04101">
    <property type="entry name" value="Glyco_tran_28_C"/>
    <property type="match status" value="1"/>
</dbReference>
<evidence type="ECO:0000256" key="2">
    <source>
        <dbReference type="ARBA" id="ARBA00022618"/>
    </source>
</evidence>
<name>A0A3B0WGK7_9ZZZZ</name>
<evidence type="ECO:0000256" key="8">
    <source>
        <dbReference type="ARBA" id="ARBA00023306"/>
    </source>
</evidence>
<keyword evidence="5" id="KW-0133">Cell shape</keyword>
<dbReference type="PANTHER" id="PTHR21015:SF22">
    <property type="entry name" value="GLYCOSYLTRANSFERASE"/>
    <property type="match status" value="1"/>
</dbReference>
<dbReference type="GO" id="GO:0009252">
    <property type="term" value="P:peptidoglycan biosynthetic process"/>
    <property type="evidence" value="ECO:0007669"/>
    <property type="project" value="UniProtKB-KW"/>
</dbReference>
<keyword evidence="7" id="KW-0472">Membrane</keyword>
<dbReference type="AlphaFoldDB" id="A0A3B0WGK7"/>
<dbReference type="GO" id="GO:0005975">
    <property type="term" value="P:carbohydrate metabolic process"/>
    <property type="evidence" value="ECO:0007669"/>
    <property type="project" value="InterPro"/>
</dbReference>
<keyword evidence="2" id="KW-0132">Cell division</keyword>
<feature type="domain" description="Glycosyltransferase family 28 N-terminal" evidence="10">
    <location>
        <begin position="7"/>
        <end position="144"/>
    </location>
</feature>
<sequence length="368" mass="39852">MIDVRPVLIMAGGTGGHVFPALAVADELRSRGIPVVWLGTKAGIESRLIPQAGYPIEWMSITGLRGKNALTLLLAPIRIIMACWQALNVLLKRKPCAVLGMGGFASGPGGLMAWLIRKPLIVHEQNAIAGMTNKILAKFADVVLQAFPKVFKNAEITGNPVRQLICEIKNPEARFTQQIAQQVAQQAPRNLRLLVIGGSLGAVKLNEIIPSSLAKINKEQRPEIIHQTGLKNIEAAKNLYNAVKVEAKIEAFIDDMPAVYEWADLVICRSGAMTVFELAAAGIASILVPYPHAVDDHQTQNAYYLEKNGAAIIKQQNELTTDWLVEKINNFSADRKKLLDMAIAARKLAVPDSAKTIADACLHAGGIA</sequence>
<keyword evidence="1" id="KW-1003">Cell membrane</keyword>
<evidence type="ECO:0000313" key="12">
    <source>
        <dbReference type="EMBL" id="VAW51600.1"/>
    </source>
</evidence>
<dbReference type="EC" id="2.4.1.227" evidence="12"/>
<evidence type="ECO:0000256" key="4">
    <source>
        <dbReference type="ARBA" id="ARBA00022679"/>
    </source>
</evidence>
<evidence type="ECO:0000256" key="5">
    <source>
        <dbReference type="ARBA" id="ARBA00022960"/>
    </source>
</evidence>